<evidence type="ECO:0000313" key="1">
    <source>
        <dbReference type="EMBL" id="OYN92310.1"/>
    </source>
</evidence>
<reference evidence="1 2" key="1">
    <citation type="submission" date="2017-07" db="EMBL/GenBank/DDBJ databases">
        <title>Draft whole genome sequences of clinical Proprionibacteriaceae strains.</title>
        <authorList>
            <person name="Bernier A.-M."/>
            <person name="Bernard K."/>
            <person name="Domingo M.-C."/>
        </authorList>
    </citation>
    <scope>NUCLEOTIDE SEQUENCE [LARGE SCALE GENOMIC DNA]</scope>
    <source>
        <strain evidence="1 2">NML 150081</strain>
    </source>
</reference>
<evidence type="ECO:0000313" key="2">
    <source>
        <dbReference type="Proteomes" id="UP000216300"/>
    </source>
</evidence>
<keyword evidence="2" id="KW-1185">Reference proteome</keyword>
<gene>
    <name evidence="1" type="ORF">CGZ91_02040</name>
</gene>
<dbReference type="Proteomes" id="UP000216300">
    <property type="component" value="Unassembled WGS sequence"/>
</dbReference>
<name>A0A255EM72_9ACTN</name>
<dbReference type="EMBL" id="NMVJ01000001">
    <property type="protein sequence ID" value="OYN92310.1"/>
    <property type="molecule type" value="Genomic_DNA"/>
</dbReference>
<proteinExistence type="predicted"/>
<accession>A0A255EM72</accession>
<protein>
    <submittedName>
        <fullName evidence="1">Uncharacterized protein</fullName>
    </submittedName>
</protein>
<sequence>MLAVVGGVVALVLVVWLVAGLLPTTEPGDDNPLRTEATAVIEELGGVAVERPADENMPYRVLYEDGIDIATNIEAVEAEVARIEAVLAERGGWVESPPPDVTDTDFRIHRSKLINKA</sequence>
<organism evidence="1 2">
    <name type="scientific">Parenemella sanctibonifatiensis</name>
    <dbReference type="NCBI Taxonomy" id="2016505"/>
    <lineage>
        <taxon>Bacteria</taxon>
        <taxon>Bacillati</taxon>
        <taxon>Actinomycetota</taxon>
        <taxon>Actinomycetes</taxon>
        <taxon>Propionibacteriales</taxon>
        <taxon>Propionibacteriaceae</taxon>
        <taxon>Parenemella</taxon>
    </lineage>
</organism>
<dbReference type="AlphaFoldDB" id="A0A255EM72"/>
<comment type="caution">
    <text evidence="1">The sequence shown here is derived from an EMBL/GenBank/DDBJ whole genome shotgun (WGS) entry which is preliminary data.</text>
</comment>